<sequence length="67" mass="7409">MTVKKNGWLVVLVLALMACNQKQSSKKIGQDKLKADTIYQPSMPTVFPSNTLKIIKNRGTSSLGRQC</sequence>
<name>W7YAW6_9BACT</name>
<accession>W7YAW6</accession>
<dbReference type="EMBL" id="BAMD01000001">
    <property type="protein sequence ID" value="GAF01506.1"/>
    <property type="molecule type" value="Genomic_DNA"/>
</dbReference>
<dbReference type="PROSITE" id="PS51257">
    <property type="entry name" value="PROKAR_LIPOPROTEIN"/>
    <property type="match status" value="1"/>
</dbReference>
<reference evidence="1 2" key="1">
    <citation type="journal article" date="2014" name="Genome Announc.">
        <title>Draft Genome Sequence of Cytophaga fermentans JCM 21142T, a Facultative Anaerobe Isolated from Marine Mud.</title>
        <authorList>
            <person name="Starns D."/>
            <person name="Oshima K."/>
            <person name="Suda W."/>
            <person name="Iino T."/>
            <person name="Yuki M."/>
            <person name="Inoue J."/>
            <person name="Kitamura K."/>
            <person name="Iida T."/>
            <person name="Darby A."/>
            <person name="Hattori M."/>
            <person name="Ohkuma M."/>
        </authorList>
    </citation>
    <scope>NUCLEOTIDE SEQUENCE [LARGE SCALE GENOMIC DNA]</scope>
    <source>
        <strain evidence="1 2">JCM 21142</strain>
    </source>
</reference>
<evidence type="ECO:0000313" key="1">
    <source>
        <dbReference type="EMBL" id="GAF01506.1"/>
    </source>
</evidence>
<gene>
    <name evidence="1" type="ORF">JCM21142_114</name>
</gene>
<comment type="caution">
    <text evidence="1">The sequence shown here is derived from an EMBL/GenBank/DDBJ whole genome shotgun (WGS) entry which is preliminary data.</text>
</comment>
<proteinExistence type="predicted"/>
<evidence type="ECO:0000313" key="2">
    <source>
        <dbReference type="Proteomes" id="UP000019402"/>
    </source>
</evidence>
<keyword evidence="2" id="KW-1185">Reference proteome</keyword>
<protein>
    <submittedName>
        <fullName evidence="1">Uncharacterized protein</fullName>
    </submittedName>
</protein>
<dbReference type="RefSeq" id="WP_052522028.1">
    <property type="nucleotide sequence ID" value="NZ_BAMD01000001.1"/>
</dbReference>
<dbReference type="Proteomes" id="UP000019402">
    <property type="component" value="Unassembled WGS sequence"/>
</dbReference>
<organism evidence="1 2">
    <name type="scientific">Saccharicrinis fermentans DSM 9555 = JCM 21142</name>
    <dbReference type="NCBI Taxonomy" id="869213"/>
    <lineage>
        <taxon>Bacteria</taxon>
        <taxon>Pseudomonadati</taxon>
        <taxon>Bacteroidota</taxon>
        <taxon>Bacteroidia</taxon>
        <taxon>Marinilabiliales</taxon>
        <taxon>Marinilabiliaceae</taxon>
        <taxon>Saccharicrinis</taxon>
    </lineage>
</organism>
<dbReference type="AlphaFoldDB" id="W7YAW6"/>